<feature type="compositionally biased region" description="Basic and acidic residues" evidence="1">
    <location>
        <begin position="948"/>
        <end position="965"/>
    </location>
</feature>
<feature type="domain" description="CxC2-like cysteine cluster KDZ transposase-associated" evidence="2">
    <location>
        <begin position="219"/>
        <end position="328"/>
    </location>
</feature>
<evidence type="ECO:0000256" key="1">
    <source>
        <dbReference type="SAM" id="MobiDB-lite"/>
    </source>
</evidence>
<keyword evidence="4" id="KW-1185">Reference proteome</keyword>
<reference evidence="3 4" key="1">
    <citation type="submission" date="2014-04" db="EMBL/GenBank/DDBJ databases">
        <authorList>
            <consortium name="DOE Joint Genome Institute"/>
            <person name="Kuo A."/>
            <person name="Tarkka M."/>
            <person name="Buscot F."/>
            <person name="Kohler A."/>
            <person name="Nagy L.G."/>
            <person name="Floudas D."/>
            <person name="Copeland A."/>
            <person name="Barry K.W."/>
            <person name="Cichocki N."/>
            <person name="Veneault-Fourrey C."/>
            <person name="LaButti K."/>
            <person name="Lindquist E.A."/>
            <person name="Lipzen A."/>
            <person name="Lundell T."/>
            <person name="Morin E."/>
            <person name="Murat C."/>
            <person name="Sun H."/>
            <person name="Tunlid A."/>
            <person name="Henrissat B."/>
            <person name="Grigoriev I.V."/>
            <person name="Hibbett D.S."/>
            <person name="Martin F."/>
            <person name="Nordberg H.P."/>
            <person name="Cantor M.N."/>
            <person name="Hua S.X."/>
        </authorList>
    </citation>
    <scope>NUCLEOTIDE SEQUENCE [LARGE SCALE GENOMIC DNA]</scope>
    <source>
        <strain evidence="3 4">F 1598</strain>
    </source>
</reference>
<dbReference type="InParanoid" id="A0A0C3FJI0"/>
<dbReference type="InterPro" id="IPR041457">
    <property type="entry name" value="CxC2_KDZ-assoc"/>
</dbReference>
<evidence type="ECO:0000313" key="3">
    <source>
        <dbReference type="EMBL" id="KIM79959.1"/>
    </source>
</evidence>
<dbReference type="PANTHER" id="PTHR33104:SF2">
    <property type="entry name" value="CXC3 LIKE CYSTEINE CLUSTER DOMAIN-CONTAINING PROTEIN"/>
    <property type="match status" value="1"/>
</dbReference>
<evidence type="ECO:0000313" key="4">
    <source>
        <dbReference type="Proteomes" id="UP000054166"/>
    </source>
</evidence>
<evidence type="ECO:0000259" key="2">
    <source>
        <dbReference type="Pfam" id="PF18803"/>
    </source>
</evidence>
<dbReference type="AlphaFoldDB" id="A0A0C3FJI0"/>
<organism evidence="3 4">
    <name type="scientific">Piloderma croceum (strain F 1598)</name>
    <dbReference type="NCBI Taxonomy" id="765440"/>
    <lineage>
        <taxon>Eukaryota</taxon>
        <taxon>Fungi</taxon>
        <taxon>Dikarya</taxon>
        <taxon>Basidiomycota</taxon>
        <taxon>Agaricomycotina</taxon>
        <taxon>Agaricomycetes</taxon>
        <taxon>Agaricomycetidae</taxon>
        <taxon>Atheliales</taxon>
        <taxon>Atheliaceae</taxon>
        <taxon>Piloderma</taxon>
    </lineage>
</organism>
<dbReference type="STRING" id="765440.A0A0C3FJI0"/>
<dbReference type="Pfam" id="PF18758">
    <property type="entry name" value="KDZ"/>
    <property type="match status" value="1"/>
</dbReference>
<name>A0A0C3FJI0_PILCF</name>
<dbReference type="Pfam" id="PF18803">
    <property type="entry name" value="CxC2"/>
    <property type="match status" value="1"/>
</dbReference>
<feature type="region of interest" description="Disordered" evidence="1">
    <location>
        <begin position="948"/>
        <end position="969"/>
    </location>
</feature>
<protein>
    <recommendedName>
        <fullName evidence="2">CxC2-like cysteine cluster KDZ transposase-associated domain-containing protein</fullName>
    </recommendedName>
</protein>
<dbReference type="HOGENOM" id="CLU_003703_13_0_1"/>
<dbReference type="Proteomes" id="UP000054166">
    <property type="component" value="Unassembled WGS sequence"/>
</dbReference>
<feature type="region of interest" description="Disordered" evidence="1">
    <location>
        <begin position="791"/>
        <end position="818"/>
    </location>
</feature>
<dbReference type="EMBL" id="KN833006">
    <property type="protein sequence ID" value="KIM79959.1"/>
    <property type="molecule type" value="Genomic_DNA"/>
</dbReference>
<dbReference type="PANTHER" id="PTHR33104">
    <property type="entry name" value="SI:DKEY-29D5.2"/>
    <property type="match status" value="1"/>
</dbReference>
<feature type="compositionally biased region" description="Acidic residues" evidence="1">
    <location>
        <begin position="1101"/>
        <end position="1137"/>
    </location>
</feature>
<proteinExistence type="predicted"/>
<accession>A0A0C3FJI0</accession>
<reference evidence="4" key="2">
    <citation type="submission" date="2015-01" db="EMBL/GenBank/DDBJ databases">
        <title>Evolutionary Origins and Diversification of the Mycorrhizal Mutualists.</title>
        <authorList>
            <consortium name="DOE Joint Genome Institute"/>
            <consortium name="Mycorrhizal Genomics Consortium"/>
            <person name="Kohler A."/>
            <person name="Kuo A."/>
            <person name="Nagy L.G."/>
            <person name="Floudas D."/>
            <person name="Copeland A."/>
            <person name="Barry K.W."/>
            <person name="Cichocki N."/>
            <person name="Veneault-Fourrey C."/>
            <person name="LaButti K."/>
            <person name="Lindquist E.A."/>
            <person name="Lipzen A."/>
            <person name="Lundell T."/>
            <person name="Morin E."/>
            <person name="Murat C."/>
            <person name="Riley R."/>
            <person name="Ohm R."/>
            <person name="Sun H."/>
            <person name="Tunlid A."/>
            <person name="Henrissat B."/>
            <person name="Grigoriev I.V."/>
            <person name="Hibbett D.S."/>
            <person name="Martin F."/>
        </authorList>
    </citation>
    <scope>NUCLEOTIDE SEQUENCE [LARGE SCALE GENOMIC DNA]</scope>
    <source>
        <strain evidence="4">F 1598</strain>
    </source>
</reference>
<dbReference type="OrthoDB" id="2682806at2759"/>
<sequence>MHRNEDLSSNKGTYQTFDHGTMQLREGVGLGRQARGDLMFRTRLLTTWFELDPDDILENVATVQYISASSDGRRVYRRAENIAIPLLPNRLPAISEDENDIWPYNGLLEDENEKESSPDPVNKRRVRRYLSSDEPLKQWVADDCRDEYLDEFICLEGCGQYINDSCPCCKQEGELADFRCADCFGGELVCAKCCVRNHLHNPLHAIEKWTGEFYKPSTLADIGLRIQLGHTPGYSCSNPKPPPQNLTIIHTNGLHHVALDYCECDQYAHAGSHRQQLLQHRFFPATHKEPKSCATFAVLEQFHMQNLQGKITGYDFYSALEKLTDNAGLMKFKDCYKSFMRMVREWQFLKMAKRAGRAHSLTGIKGTGPGELAITCPACPHPNINLPNGWENAPPGERFIYFIFLAIDACFRLKRRLVSSEKRDPGLGTGLGSFVEDKQYRKFLLTVTDQREISSCTGLSALDHANTKFSTGYATTGAGVCCCARHELISRGGVGDLQKGERYANMDYIFASALQYHDVKLHKVISYDIACQWSVNLLERLRDLPPHIRPHQIGSYNTVIPKLHVYSHKPPCPTDFSLNYLPGAGRTDGEGIERVHAMTGPVCASTKQMGPGYRHDALDAQWLFWNWQKIVGMGPSFYKKLVKALLEAKTTQEEFERFSEQQSESIHEWEQMVISWEGDHTQPNPYVVPKSGVTEADVKLVLAQNEAQLAAQGIPTVHETVNASAFIVAGLGLQEHQRKAAHHVKNTNIWTPTQKTELLELRTRLHHELARFRSLQSVYMPPALAVLTATGSLAAAPNPPPKRKRGEHTDDEEKLNKPHPIKLQPLLLPSELSIKIRVRCHLGLDEIKKQMRDVQCRTSLDQIRTHLYMKSGLLTYKEWHARHQAANTRSREQIDENDRKIKIFQDKYNTARGALIALGVNETEIEWKELKDVDLRCMEDPEKDAKRAEWAKKKEERAKKNKENTLEVPGPGEGYRKLSWIWEGAGRDLDVSTRMHEALRVQWAQSRSRAKWWSEEVALLREEMRRVLAYFEYKAAWWMERETAQDRQVSLQLTEGLRSYARSQAQLQRDMASRFATMWAPLRSEITVEELTRLEGHVVDERDEDGMDGAEMDGAETGSEEEYIEEAEGQDDYLWDN</sequence>
<gene>
    <name evidence="3" type="ORF">PILCRDRAFT_9848</name>
</gene>
<feature type="region of interest" description="Disordered" evidence="1">
    <location>
        <begin position="1097"/>
        <end position="1137"/>
    </location>
</feature>
<dbReference type="InterPro" id="IPR040521">
    <property type="entry name" value="KDZ"/>
</dbReference>